<dbReference type="RefSeq" id="WP_013706134.1">
    <property type="nucleotide sequence ID" value="NC_015388.1"/>
</dbReference>
<dbReference type="GO" id="GO:0106339">
    <property type="term" value="F:tRNA (cytidine(32)-2'-O)-methyltransferase activity"/>
    <property type="evidence" value="ECO:0007669"/>
    <property type="project" value="RHEA"/>
</dbReference>
<comment type="subunit">
    <text evidence="5">Homodimer.</text>
</comment>
<evidence type="ECO:0000256" key="1">
    <source>
        <dbReference type="ARBA" id="ARBA00007228"/>
    </source>
</evidence>
<dbReference type="GO" id="GO:0005829">
    <property type="term" value="C:cytosol"/>
    <property type="evidence" value="ECO:0007669"/>
    <property type="project" value="TreeGrafter"/>
</dbReference>
<dbReference type="SUPFAM" id="SSF75217">
    <property type="entry name" value="alpha/beta knot"/>
    <property type="match status" value="1"/>
</dbReference>
<comment type="function">
    <text evidence="5">Catalyzes the formation of 2'O-methylated cytidine (Cm32) or 2'O-methylated uridine (Um32) at position 32 in tRNA.</text>
</comment>
<organism evidence="7 8">
    <name type="scientific">Desulfobacca acetoxidans (strain ATCC 700848 / DSM 11109 / ASRB2)</name>
    <dbReference type="NCBI Taxonomy" id="880072"/>
    <lineage>
        <taxon>Bacteria</taxon>
        <taxon>Pseudomonadati</taxon>
        <taxon>Thermodesulfobacteriota</taxon>
        <taxon>Desulfobaccia</taxon>
        <taxon>Desulfobaccales</taxon>
        <taxon>Desulfobaccaceae</taxon>
        <taxon>Desulfobacca</taxon>
    </lineage>
</organism>
<comment type="subcellular location">
    <subcellularLocation>
        <location evidence="5">Cytoplasm</location>
    </subcellularLocation>
</comment>
<dbReference type="GO" id="GO:0002128">
    <property type="term" value="P:tRNA nucleoside ribose methylation"/>
    <property type="evidence" value="ECO:0007669"/>
    <property type="project" value="TreeGrafter"/>
</dbReference>
<dbReference type="EC" id="2.1.1.200" evidence="5"/>
<comment type="catalytic activity">
    <reaction evidence="5">
        <text>uridine(32) in tRNA + S-adenosyl-L-methionine = 2'-O-methyluridine(32) in tRNA + S-adenosyl-L-homocysteine + H(+)</text>
        <dbReference type="Rhea" id="RHEA:42936"/>
        <dbReference type="Rhea" id="RHEA-COMP:10107"/>
        <dbReference type="Rhea" id="RHEA-COMP:10290"/>
        <dbReference type="ChEBI" id="CHEBI:15378"/>
        <dbReference type="ChEBI" id="CHEBI:57856"/>
        <dbReference type="ChEBI" id="CHEBI:59789"/>
        <dbReference type="ChEBI" id="CHEBI:65315"/>
        <dbReference type="ChEBI" id="CHEBI:74478"/>
        <dbReference type="EC" id="2.1.1.200"/>
    </reaction>
</comment>
<dbReference type="NCBIfam" id="TIGR00050">
    <property type="entry name" value="rRNA_methyl_1"/>
    <property type="match status" value="1"/>
</dbReference>
<dbReference type="InterPro" id="IPR029026">
    <property type="entry name" value="tRNA_m1G_MTases_N"/>
</dbReference>
<dbReference type="Pfam" id="PF00588">
    <property type="entry name" value="SpoU_methylase"/>
    <property type="match status" value="1"/>
</dbReference>
<dbReference type="OrthoDB" id="9806346at2"/>
<dbReference type="InterPro" id="IPR001537">
    <property type="entry name" value="SpoU_MeTrfase"/>
</dbReference>
<reference evidence="8" key="2">
    <citation type="submission" date="2011-03" db="EMBL/GenBank/DDBJ databases">
        <title>The complete genome of Desulfobacca acetoxidans DSM 11109.</title>
        <authorList>
            <consortium name="US DOE Joint Genome Institute (JGI-PGF)"/>
            <person name="Lucas S."/>
            <person name="Copeland A."/>
            <person name="Lapidus A."/>
            <person name="Bruce D."/>
            <person name="Goodwin L."/>
            <person name="Pitluck S."/>
            <person name="Peters L."/>
            <person name="Kyrpides N."/>
            <person name="Mavromatis K."/>
            <person name="Ivanova N."/>
            <person name="Ovchinnikova G."/>
            <person name="Teshima H."/>
            <person name="Detter J.C."/>
            <person name="Han C."/>
            <person name="Land M."/>
            <person name="Hauser L."/>
            <person name="Markowitz V."/>
            <person name="Cheng J.-F."/>
            <person name="Hugenholtz P."/>
            <person name="Woyke T."/>
            <person name="Wu D."/>
            <person name="Spring S."/>
            <person name="Schueler E."/>
            <person name="Brambilla E."/>
            <person name="Klenk H.-P."/>
            <person name="Eisen J.A."/>
        </authorList>
    </citation>
    <scope>NUCLEOTIDE SEQUENCE [LARGE SCALE GENOMIC DNA]</scope>
    <source>
        <strain evidence="8">ATCC 700848 / DSM 11109 / ASRB2</strain>
    </source>
</reference>
<evidence type="ECO:0000256" key="3">
    <source>
        <dbReference type="ARBA" id="ARBA00022679"/>
    </source>
</evidence>
<evidence type="ECO:0000313" key="8">
    <source>
        <dbReference type="Proteomes" id="UP000000483"/>
    </source>
</evidence>
<dbReference type="KEGG" id="dao:Desac_1159"/>
<proteinExistence type="inferred from homology"/>
<name>F2NCF8_DESAR</name>
<dbReference type="Gene3D" id="1.10.8.590">
    <property type="match status" value="1"/>
</dbReference>
<keyword evidence="5" id="KW-0819">tRNA processing</keyword>
<comment type="catalytic activity">
    <reaction evidence="5">
        <text>cytidine(32) in tRNA + S-adenosyl-L-methionine = 2'-O-methylcytidine(32) in tRNA + S-adenosyl-L-homocysteine + H(+)</text>
        <dbReference type="Rhea" id="RHEA:42932"/>
        <dbReference type="Rhea" id="RHEA-COMP:10288"/>
        <dbReference type="Rhea" id="RHEA-COMP:10289"/>
        <dbReference type="ChEBI" id="CHEBI:15378"/>
        <dbReference type="ChEBI" id="CHEBI:57856"/>
        <dbReference type="ChEBI" id="CHEBI:59789"/>
        <dbReference type="ChEBI" id="CHEBI:74495"/>
        <dbReference type="ChEBI" id="CHEBI:82748"/>
        <dbReference type="EC" id="2.1.1.200"/>
    </reaction>
</comment>
<dbReference type="InterPro" id="IPR004384">
    <property type="entry name" value="RNA_MeTrfase_TrmJ/LasT"/>
</dbReference>
<gene>
    <name evidence="5" type="primary">trmJ</name>
    <name evidence="7" type="ordered locus">Desac_1159</name>
</gene>
<keyword evidence="3 7" id="KW-0808">Transferase</keyword>
<sequence>MKENALHHPDIESVPLRRIRLENLAVILHKPRSPENIGASARAACNMGLSRLIVVQPEVLDQERMLKMATGSAAELIHNLVVYHDLGTALGPFHFIVGTTARIGGNVRQSPVTPRDIAQQLIPLSYHNRIALLFGPENWGLTNEELAFCHALVTIPTAAFRSLNLAQAVLLVAYEIFLARQDQRDRFTPRLANSWELEAMYADLQDTLIKINYIGHQNPQHWMMRLRRFFSRHGLRAVEVQVIRGICRQIDWYVRRRLEAKPDLHKFTCSQEHNEA</sequence>
<dbReference type="PIRSF" id="PIRSF004808">
    <property type="entry name" value="LasT"/>
    <property type="match status" value="1"/>
</dbReference>
<dbReference type="Proteomes" id="UP000000483">
    <property type="component" value="Chromosome"/>
</dbReference>
<dbReference type="GO" id="GO:0003723">
    <property type="term" value="F:RNA binding"/>
    <property type="evidence" value="ECO:0007669"/>
    <property type="project" value="InterPro"/>
</dbReference>
<dbReference type="EMBL" id="CP002629">
    <property type="protein sequence ID" value="AEB09022.1"/>
    <property type="molecule type" value="Genomic_DNA"/>
</dbReference>
<evidence type="ECO:0000259" key="6">
    <source>
        <dbReference type="Pfam" id="PF00588"/>
    </source>
</evidence>
<feature type="domain" description="tRNA/rRNA methyltransferase SpoU type" evidence="6">
    <location>
        <begin position="24"/>
        <end position="174"/>
    </location>
</feature>
<comment type="similarity">
    <text evidence="1">Belongs to the class IV-like SAM-binding methyltransferase superfamily. RNA methyltransferase TrmH family.</text>
</comment>
<dbReference type="STRING" id="880072.Desac_1159"/>
<evidence type="ECO:0000256" key="2">
    <source>
        <dbReference type="ARBA" id="ARBA00022603"/>
    </source>
</evidence>
<keyword evidence="8" id="KW-1185">Reference proteome</keyword>
<dbReference type="AlphaFoldDB" id="F2NCF8"/>
<evidence type="ECO:0000256" key="4">
    <source>
        <dbReference type="ARBA" id="ARBA00022691"/>
    </source>
</evidence>
<dbReference type="Gene3D" id="3.40.1280.10">
    <property type="match status" value="1"/>
</dbReference>
<protein>
    <recommendedName>
        <fullName evidence="5">tRNA (cytidine/uridine-2'-O-)-methyltransferase TrmJ</fullName>
        <ecNumber evidence="5">2.1.1.200</ecNumber>
    </recommendedName>
    <alternativeName>
        <fullName evidence="5">tRNA (cytidine(32)/uridine(32)-2'-O)-methyltransferase</fullName>
    </alternativeName>
    <alternativeName>
        <fullName evidence="5">tRNA Cm32/Um32 methyltransferase</fullName>
    </alternativeName>
</protein>
<dbReference type="GO" id="GO:0160206">
    <property type="term" value="F:tRNA (cytidine(32)/uridine(32)-2'-O)-methyltransferase activity"/>
    <property type="evidence" value="ECO:0007669"/>
    <property type="project" value="UniProtKB-EC"/>
</dbReference>
<accession>F2NCF8</accession>
<dbReference type="eggNOG" id="COG0565">
    <property type="taxonomic scope" value="Bacteria"/>
</dbReference>
<dbReference type="PANTHER" id="PTHR42786:SF2">
    <property type="entry name" value="TRNA (CYTIDINE_URIDINE-2'-O-)-METHYLTRANSFERASE TRMJ"/>
    <property type="match status" value="1"/>
</dbReference>
<keyword evidence="2 5" id="KW-0489">Methyltransferase</keyword>
<evidence type="ECO:0000256" key="5">
    <source>
        <dbReference type="RuleBase" id="RU362024"/>
    </source>
</evidence>
<dbReference type="CDD" id="cd18093">
    <property type="entry name" value="SpoU-like_TrmJ"/>
    <property type="match status" value="1"/>
</dbReference>
<dbReference type="InterPro" id="IPR029028">
    <property type="entry name" value="Alpha/beta_knot_MTases"/>
</dbReference>
<keyword evidence="4 5" id="KW-0949">S-adenosyl-L-methionine</keyword>
<evidence type="ECO:0000313" key="7">
    <source>
        <dbReference type="EMBL" id="AEB09022.1"/>
    </source>
</evidence>
<reference evidence="7 8" key="1">
    <citation type="journal article" date="2011" name="Stand. Genomic Sci.">
        <title>Complete genome sequence of the acetate-degrading sulfate reducer Desulfobacca acetoxidans type strain (ASRB2).</title>
        <authorList>
            <person name="Goker M."/>
            <person name="Teshima H."/>
            <person name="Lapidus A."/>
            <person name="Nolan M."/>
            <person name="Lucas S."/>
            <person name="Hammon N."/>
            <person name="Deshpande S."/>
            <person name="Cheng J.F."/>
            <person name="Tapia R."/>
            <person name="Han C."/>
            <person name="Goodwin L."/>
            <person name="Pitluck S."/>
            <person name="Huntemann M."/>
            <person name="Liolios K."/>
            <person name="Ivanova N."/>
            <person name="Pagani I."/>
            <person name="Mavromatis K."/>
            <person name="Ovchinikova G."/>
            <person name="Pati A."/>
            <person name="Chen A."/>
            <person name="Palaniappan K."/>
            <person name="Land M."/>
            <person name="Hauser L."/>
            <person name="Brambilla E.M."/>
            <person name="Rohde M."/>
            <person name="Spring S."/>
            <person name="Detter J.C."/>
            <person name="Woyke T."/>
            <person name="Bristow J."/>
            <person name="Eisen J.A."/>
            <person name="Markowitz V."/>
            <person name="Hugenholtz P."/>
            <person name="Kyrpides N.C."/>
            <person name="Klenk H.P."/>
        </authorList>
    </citation>
    <scope>NUCLEOTIDE SEQUENCE [LARGE SCALE GENOMIC DNA]</scope>
    <source>
        <strain evidence="8">ATCC 700848 / DSM 11109 / ASRB2</strain>
    </source>
</reference>
<dbReference type="PANTHER" id="PTHR42786">
    <property type="entry name" value="TRNA/RRNA METHYLTRANSFERASE"/>
    <property type="match status" value="1"/>
</dbReference>
<dbReference type="HOGENOM" id="CLU_056931_0_1_7"/>
<keyword evidence="5" id="KW-0963">Cytoplasm</keyword>